<organism evidence="4 5">
    <name type="scientific">Chryseobacterium joostei</name>
    <dbReference type="NCBI Taxonomy" id="112234"/>
    <lineage>
        <taxon>Bacteria</taxon>
        <taxon>Pseudomonadati</taxon>
        <taxon>Bacteroidota</taxon>
        <taxon>Flavobacteriia</taxon>
        <taxon>Flavobacteriales</taxon>
        <taxon>Weeksellaceae</taxon>
        <taxon>Chryseobacterium group</taxon>
        <taxon>Chryseobacterium</taxon>
    </lineage>
</organism>
<dbReference type="AlphaFoldDB" id="A0A1N7JAX2"/>
<dbReference type="KEGG" id="cjt:EG359_06995"/>
<evidence type="ECO:0000259" key="1">
    <source>
        <dbReference type="Pfam" id="PF13175"/>
    </source>
</evidence>
<name>A0A1N7JAX2_9FLAO</name>
<dbReference type="InterPro" id="IPR027417">
    <property type="entry name" value="P-loop_NTPase"/>
</dbReference>
<evidence type="ECO:0000313" key="2">
    <source>
        <dbReference type="EMBL" id="AZA99362.1"/>
    </source>
</evidence>
<dbReference type="Proteomes" id="UP000186106">
    <property type="component" value="Unassembled WGS sequence"/>
</dbReference>
<sequence length="509" mass="58873">MKIGFKNLRSLKDTGFHEIRSLTFLLGQNSSGKSTFLRAFPLLRQSVETKTKGPILWYGSYVDFGDFKTALWDKTEDKTIEFSFDFELPPERGSRLYYTGTNSLSNKMRKYRKIQFFIKLNSDKNNSTYASELKIIINDFEIIVKIDQNQNVEIFVDNHKVKAENIKAYNGMNGFIPQILSITKDRMYLGNYNHLTKEVHQIIRDISKMEYADETIARIISTFNFDSNETLFNSVKNSDAATKFSKNVKDLNIDSLVFKELKGIMLASSIAYFVSIIDQYLSDMFKAVSYIAPLRATADRYYRPQELSIDEVDFQGKNLALVLANFSDGEKNRFKEWCLNNFDFYPEATLNGGNISIYVNFKQDNSTTNLKHNIIDLGFGFSQILPIITQIWNSVENNNSRQKKITKIFVIEQPELHLHPKLQTKFIDALINVLSFCKSKEMDFKFIIETHSETIINTVGNRIYSQKITADNVNILLFERKDSFTDIIQAGFSNEGLLVNWPYGFFEEF</sequence>
<dbReference type="EMBL" id="CP033926">
    <property type="protein sequence ID" value="AZA99362.1"/>
    <property type="molecule type" value="Genomic_DNA"/>
</dbReference>
<dbReference type="EMBL" id="FTNZ01000008">
    <property type="protein sequence ID" value="SIS46440.1"/>
    <property type="molecule type" value="Genomic_DNA"/>
</dbReference>
<proteinExistence type="predicted"/>
<keyword evidence="6" id="KW-1185">Reference proteome</keyword>
<dbReference type="RefSeq" id="WP_076352144.1">
    <property type="nucleotide sequence ID" value="NZ_CP033926.1"/>
</dbReference>
<evidence type="ECO:0000313" key="4">
    <source>
        <dbReference type="EMBL" id="SIS46440.1"/>
    </source>
</evidence>
<dbReference type="SUPFAM" id="SSF52540">
    <property type="entry name" value="P-loop containing nucleoside triphosphate hydrolases"/>
    <property type="match status" value="1"/>
</dbReference>
<evidence type="ECO:0000313" key="3">
    <source>
        <dbReference type="EMBL" id="SIS30627.1"/>
    </source>
</evidence>
<accession>A0A1N7JAX2</accession>
<dbReference type="PANTHER" id="PTHR43581:SF4">
    <property type="entry name" value="ATP_GTP PHOSPHATASE"/>
    <property type="match status" value="1"/>
</dbReference>
<dbReference type="OrthoDB" id="9792800at2"/>
<dbReference type="Pfam" id="PF13175">
    <property type="entry name" value="AAA_15"/>
    <property type="match status" value="1"/>
</dbReference>
<evidence type="ECO:0000313" key="5">
    <source>
        <dbReference type="Proteomes" id="UP000186106"/>
    </source>
</evidence>
<dbReference type="Proteomes" id="UP000279541">
    <property type="component" value="Chromosome"/>
</dbReference>
<dbReference type="Gene3D" id="3.40.50.300">
    <property type="entry name" value="P-loop containing nucleotide triphosphate hydrolases"/>
    <property type="match status" value="1"/>
</dbReference>
<dbReference type="STRING" id="112234.SAMN05421768_10242"/>
<dbReference type="InterPro" id="IPR051396">
    <property type="entry name" value="Bact_Antivir_Def_Nuclease"/>
</dbReference>
<feature type="domain" description="Endonuclease GajA/Old nuclease/RecF-like AAA" evidence="1">
    <location>
        <begin position="2"/>
        <end position="456"/>
    </location>
</feature>
<dbReference type="InterPro" id="IPR041685">
    <property type="entry name" value="AAA_GajA/Old/RecF-like"/>
</dbReference>
<reference evidence="4 5" key="1">
    <citation type="submission" date="2017-01" db="EMBL/GenBank/DDBJ databases">
        <authorList>
            <person name="Mah S.A."/>
            <person name="Swanson W.J."/>
            <person name="Moy G.W."/>
            <person name="Vacquier V.D."/>
        </authorList>
    </citation>
    <scope>NUCLEOTIDE SEQUENCE [LARGE SCALE GENOMIC DNA]</scope>
    <source>
        <strain evidence="4 5">DSM 16927</strain>
    </source>
</reference>
<evidence type="ECO:0000313" key="6">
    <source>
        <dbReference type="Proteomes" id="UP000279541"/>
    </source>
</evidence>
<reference evidence="2 6" key="2">
    <citation type="submission" date="2018-11" db="EMBL/GenBank/DDBJ databases">
        <title>Proposal to divide the Flavobacteriaceae and reorganize its genera based on Amino Acid Identity values calculated from whole genome sequences.</title>
        <authorList>
            <person name="Nicholson A.C."/>
            <person name="Gulvik C.A."/>
            <person name="Whitney A.M."/>
            <person name="Humrighouse B.W."/>
            <person name="Bell M."/>
            <person name="Holmes B."/>
            <person name="Steigerwalt A.G."/>
            <person name="Villarma A."/>
            <person name="Sheth M."/>
            <person name="Batra D."/>
            <person name="Pryor J."/>
            <person name="Bernardet J.-F."/>
            <person name="Hugo C."/>
            <person name="Kampfer P."/>
            <person name="Newman J."/>
            <person name="McQuiston J.R."/>
        </authorList>
    </citation>
    <scope>NUCLEOTIDE SEQUENCE [LARGE SCALE GENOMIC DNA]</scope>
    <source>
        <strain evidence="2 6">DSM 16927</strain>
    </source>
</reference>
<dbReference type="EMBL" id="FTNZ01000002">
    <property type="protein sequence ID" value="SIS30627.1"/>
    <property type="molecule type" value="Genomic_DNA"/>
</dbReference>
<dbReference type="PANTHER" id="PTHR43581">
    <property type="entry name" value="ATP/GTP PHOSPHATASE"/>
    <property type="match status" value="1"/>
</dbReference>
<gene>
    <name evidence="2" type="ORF">EG359_06995</name>
    <name evidence="3" type="ORF">SAMN05421768_10242</name>
    <name evidence="4" type="ORF">SAMN05421768_10841</name>
</gene>
<protein>
    <submittedName>
        <fullName evidence="4">AAA ATPase domain-containing protein</fullName>
    </submittedName>
</protein>